<feature type="compositionally biased region" description="Acidic residues" evidence="1">
    <location>
        <begin position="119"/>
        <end position="139"/>
    </location>
</feature>
<keyword evidence="3" id="KW-1185">Reference proteome</keyword>
<feature type="compositionally biased region" description="Acidic residues" evidence="1">
    <location>
        <begin position="196"/>
        <end position="207"/>
    </location>
</feature>
<dbReference type="PANTHER" id="PTHR36826">
    <property type="entry name" value="PROTEIN ECM13"/>
    <property type="match status" value="1"/>
</dbReference>
<sequence>MSWTPDPPRKSKPLVSLITTYSVAATARSKLGREANRSDHNLRVLVGHANFLDSLMLQLQEAERERNEWCRSFSVDRIEELAEDDDDDKEEEEDDDDEEEKEGIFQIPLHRQDSLDCSYDADAEDEASEDGDDDVDDEADHQTNDDTQVTPTKPINEVDAPHSTYSSYAAYPEDYFDEDEGDYALGRVSSRLPDLLQDESDTEEEDQGPVSPPPHDAEPRMTIPTPSPSSPAAGEKSRPVRPKVKRPFAPLCAPISV</sequence>
<name>A0A6A7BYF8_9PEZI</name>
<evidence type="ECO:0000313" key="3">
    <source>
        <dbReference type="Proteomes" id="UP000799421"/>
    </source>
</evidence>
<accession>A0A6A7BYF8</accession>
<evidence type="ECO:0000313" key="2">
    <source>
        <dbReference type="EMBL" id="KAF2860261.1"/>
    </source>
</evidence>
<feature type="region of interest" description="Disordered" evidence="1">
    <location>
        <begin position="80"/>
        <end position="257"/>
    </location>
</feature>
<dbReference type="EMBL" id="MU005983">
    <property type="protein sequence ID" value="KAF2860261.1"/>
    <property type="molecule type" value="Genomic_DNA"/>
</dbReference>
<reference evidence="2" key="1">
    <citation type="journal article" date="2020" name="Stud. Mycol.">
        <title>101 Dothideomycetes genomes: a test case for predicting lifestyles and emergence of pathogens.</title>
        <authorList>
            <person name="Haridas S."/>
            <person name="Albert R."/>
            <person name="Binder M."/>
            <person name="Bloem J."/>
            <person name="Labutti K."/>
            <person name="Salamov A."/>
            <person name="Andreopoulos B."/>
            <person name="Baker S."/>
            <person name="Barry K."/>
            <person name="Bills G."/>
            <person name="Bluhm B."/>
            <person name="Cannon C."/>
            <person name="Castanera R."/>
            <person name="Culley D."/>
            <person name="Daum C."/>
            <person name="Ezra D."/>
            <person name="Gonzalez J."/>
            <person name="Henrissat B."/>
            <person name="Kuo A."/>
            <person name="Liang C."/>
            <person name="Lipzen A."/>
            <person name="Lutzoni F."/>
            <person name="Magnuson J."/>
            <person name="Mondo S."/>
            <person name="Nolan M."/>
            <person name="Ohm R."/>
            <person name="Pangilinan J."/>
            <person name="Park H.-J."/>
            <person name="Ramirez L."/>
            <person name="Alfaro M."/>
            <person name="Sun H."/>
            <person name="Tritt A."/>
            <person name="Yoshinaga Y."/>
            <person name="Zwiers L.-H."/>
            <person name="Turgeon B."/>
            <person name="Goodwin S."/>
            <person name="Spatafora J."/>
            <person name="Crous P."/>
            <person name="Grigoriev I."/>
        </authorList>
    </citation>
    <scope>NUCLEOTIDE SEQUENCE</scope>
    <source>
        <strain evidence="2">CBS 480.64</strain>
    </source>
</reference>
<dbReference type="PANTHER" id="PTHR36826:SF1">
    <property type="entry name" value="PROTEIN ECM13"/>
    <property type="match status" value="1"/>
</dbReference>
<dbReference type="OrthoDB" id="5431245at2759"/>
<dbReference type="AlphaFoldDB" id="A0A6A7BYF8"/>
<gene>
    <name evidence="2" type="ORF">K470DRAFT_72661</name>
</gene>
<evidence type="ECO:0000256" key="1">
    <source>
        <dbReference type="SAM" id="MobiDB-lite"/>
    </source>
</evidence>
<organism evidence="2 3">
    <name type="scientific">Piedraia hortae CBS 480.64</name>
    <dbReference type="NCBI Taxonomy" id="1314780"/>
    <lineage>
        <taxon>Eukaryota</taxon>
        <taxon>Fungi</taxon>
        <taxon>Dikarya</taxon>
        <taxon>Ascomycota</taxon>
        <taxon>Pezizomycotina</taxon>
        <taxon>Dothideomycetes</taxon>
        <taxon>Dothideomycetidae</taxon>
        <taxon>Capnodiales</taxon>
        <taxon>Piedraiaceae</taxon>
        <taxon>Piedraia</taxon>
    </lineage>
</organism>
<feature type="compositionally biased region" description="Acidic residues" evidence="1">
    <location>
        <begin position="81"/>
        <end position="101"/>
    </location>
</feature>
<dbReference type="Proteomes" id="UP000799421">
    <property type="component" value="Unassembled WGS sequence"/>
</dbReference>
<dbReference type="InterPro" id="IPR037738">
    <property type="entry name" value="Ecm13-like"/>
</dbReference>
<protein>
    <submittedName>
        <fullName evidence="2">Uncharacterized protein</fullName>
    </submittedName>
</protein>
<proteinExistence type="predicted"/>